<feature type="domain" description="Acyl-CoA thioesterase-like C-terminal" evidence="2">
    <location>
        <begin position="128"/>
        <end position="265"/>
    </location>
</feature>
<evidence type="ECO:0000313" key="3">
    <source>
        <dbReference type="EMBL" id="ALO47178.1"/>
    </source>
</evidence>
<dbReference type="Proteomes" id="UP000065641">
    <property type="component" value="Chromosome"/>
</dbReference>
<dbReference type="RefSeq" id="WP_058022594.1">
    <property type="nucleotide sequence ID" value="NZ_CP013189.1"/>
</dbReference>
<organism evidence="3 4">
    <name type="scientific">Pseudohongiella spirulinae</name>
    <dbReference type="NCBI Taxonomy" id="1249552"/>
    <lineage>
        <taxon>Bacteria</taxon>
        <taxon>Pseudomonadati</taxon>
        <taxon>Pseudomonadota</taxon>
        <taxon>Gammaproteobacteria</taxon>
        <taxon>Pseudomonadales</taxon>
        <taxon>Pseudohongiellaceae</taxon>
        <taxon>Pseudohongiella</taxon>
    </lineage>
</organism>
<dbReference type="PANTHER" id="PTHR38110:SF1">
    <property type="entry name" value="THIOESTERASE DOMAIN-CONTAINING PROTEIN"/>
    <property type="match status" value="1"/>
</dbReference>
<dbReference type="InterPro" id="IPR029069">
    <property type="entry name" value="HotDog_dom_sf"/>
</dbReference>
<evidence type="ECO:0000259" key="1">
    <source>
        <dbReference type="Pfam" id="PF13622"/>
    </source>
</evidence>
<dbReference type="InterPro" id="IPR042171">
    <property type="entry name" value="Acyl-CoA_hotdog"/>
</dbReference>
<sequence>MHPLDEALQMQQQDPGLYTAATHPGYANAVGPFGGITAAQLLQAALLHPQRLGEPISQTVHFAAPVNEGEFVINAQPVRTNRSTQHWLIQASQDGHMVAMATAVFAKRRDTWSGVDATFPHNLPDPQSVAPMQWQKRPEFTNRYDLRYFDGVIPHELSGQERPHGQSSLWVRDEPPRPLDFAALASICDVFFPRIMIRRQRWVMIGTITLTSYFHADSALLTQVGSDYVLGVARAQVYRDGYFDQSAEVWSAKGDLLATTHQMVYFKD</sequence>
<accession>A0A0S2KFX3</accession>
<gene>
    <name evidence="3" type="ORF">PS2015_2544</name>
</gene>
<dbReference type="Pfam" id="PF20789">
    <property type="entry name" value="4HBT_3C"/>
    <property type="match status" value="1"/>
</dbReference>
<dbReference type="STRING" id="1249552.PS2015_2544"/>
<protein>
    <submittedName>
        <fullName evidence="3">Acyl-CoA thioesterase</fullName>
    </submittedName>
</protein>
<evidence type="ECO:0000313" key="4">
    <source>
        <dbReference type="Proteomes" id="UP000065641"/>
    </source>
</evidence>
<evidence type="ECO:0000259" key="2">
    <source>
        <dbReference type="Pfam" id="PF20789"/>
    </source>
</evidence>
<name>A0A0S2KFX3_9GAMM</name>
<dbReference type="EMBL" id="CP013189">
    <property type="protein sequence ID" value="ALO47178.1"/>
    <property type="molecule type" value="Genomic_DNA"/>
</dbReference>
<dbReference type="PATRIC" id="fig|1249552.3.peg.2561"/>
<feature type="domain" description="Acyl-CoA thioesterase-like N-terminal HotDog" evidence="1">
    <location>
        <begin position="25"/>
        <end position="106"/>
    </location>
</feature>
<dbReference type="InterPro" id="IPR049450">
    <property type="entry name" value="ACOT8-like_C"/>
</dbReference>
<dbReference type="AlphaFoldDB" id="A0A0S2KFX3"/>
<dbReference type="PANTHER" id="PTHR38110">
    <property type="entry name" value="CHROMOSOME 23, WHOLE GENOME SHOTGUN SEQUENCE"/>
    <property type="match status" value="1"/>
</dbReference>
<dbReference type="SUPFAM" id="SSF54637">
    <property type="entry name" value="Thioesterase/thiol ester dehydrase-isomerase"/>
    <property type="match status" value="2"/>
</dbReference>
<proteinExistence type="predicted"/>
<keyword evidence="4" id="KW-1185">Reference proteome</keyword>
<dbReference type="Pfam" id="PF13622">
    <property type="entry name" value="4HBT_3"/>
    <property type="match status" value="1"/>
</dbReference>
<reference evidence="3 4" key="1">
    <citation type="submission" date="2015-11" db="EMBL/GenBank/DDBJ databases">
        <authorList>
            <person name="Zhang Y."/>
            <person name="Guo Z."/>
        </authorList>
    </citation>
    <scope>NUCLEOTIDE SEQUENCE [LARGE SCALE GENOMIC DNA]</scope>
    <source>
        <strain evidence="3 4">KCTC 32221</strain>
    </source>
</reference>
<dbReference type="InterPro" id="IPR049449">
    <property type="entry name" value="TesB_ACOT8-like_N"/>
</dbReference>
<dbReference type="InterPro" id="IPR052389">
    <property type="entry name" value="Sec_Metab_Biosynth-Assoc"/>
</dbReference>
<dbReference type="OrthoDB" id="4370297at2"/>
<dbReference type="Gene3D" id="2.40.160.210">
    <property type="entry name" value="Acyl-CoA thioesterase, double hotdog domain"/>
    <property type="match status" value="1"/>
</dbReference>
<dbReference type="KEGG" id="pspi:PS2015_2544"/>